<protein>
    <submittedName>
        <fullName evidence="1">Uncharacterized protein</fullName>
    </submittedName>
</protein>
<accession>B7BB08</accession>
<sequence>MPANSVIGASNYIISGCDYIIAGTDFIITGTDYRINRYSDVFLCLYRNEFGAVALKL</sequence>
<proteinExistence type="predicted"/>
<name>B7BB08_9BACT</name>
<gene>
    <name evidence="1" type="ORF">PRABACTJOHN_02218</name>
</gene>
<dbReference type="STRING" id="537006.PRABACTJOHN_02218"/>
<evidence type="ECO:0000313" key="1">
    <source>
        <dbReference type="EMBL" id="EEC96385.1"/>
    </source>
</evidence>
<reference evidence="1 2" key="2">
    <citation type="submission" date="2008-10" db="EMBL/GenBank/DDBJ databases">
        <authorList>
            <person name="Fulton L."/>
            <person name="Clifton S."/>
            <person name="Fulton B."/>
            <person name="Xu J."/>
            <person name="Minx P."/>
            <person name="Pepin K.H."/>
            <person name="Johnson M."/>
            <person name="Bhonagiri V."/>
            <person name="Nash W.E."/>
            <person name="Mardis E.R."/>
            <person name="Wilson R.K."/>
        </authorList>
    </citation>
    <scope>NUCLEOTIDE SEQUENCE [LARGE SCALE GENOMIC DNA]</scope>
    <source>
        <strain evidence="1 2">DSM 18315</strain>
    </source>
</reference>
<dbReference type="Proteomes" id="UP000005510">
    <property type="component" value="Unassembled WGS sequence"/>
</dbReference>
<organism evidence="1 2">
    <name type="scientific">Parabacteroides johnsonii DSM 18315</name>
    <dbReference type="NCBI Taxonomy" id="537006"/>
    <lineage>
        <taxon>Bacteria</taxon>
        <taxon>Pseudomonadati</taxon>
        <taxon>Bacteroidota</taxon>
        <taxon>Bacteroidia</taxon>
        <taxon>Bacteroidales</taxon>
        <taxon>Tannerellaceae</taxon>
        <taxon>Parabacteroides</taxon>
    </lineage>
</organism>
<dbReference type="HOGENOM" id="CLU_211583_0_0_10"/>
<reference evidence="1 2" key="1">
    <citation type="submission" date="2008-10" db="EMBL/GenBank/DDBJ databases">
        <title>Draft genome sequence of Parabacteroides johnsonii (DSM 18315).</title>
        <authorList>
            <person name="Sudarsanam P."/>
            <person name="Ley R."/>
            <person name="Guruge J."/>
            <person name="Turnbaugh P.J."/>
            <person name="Mahowald M."/>
            <person name="Liep D."/>
            <person name="Gordon J."/>
        </authorList>
    </citation>
    <scope>NUCLEOTIDE SEQUENCE [LARGE SCALE GENOMIC DNA]</scope>
    <source>
        <strain evidence="1 2">DSM 18315</strain>
    </source>
</reference>
<dbReference type="EMBL" id="ABYH01000250">
    <property type="protein sequence ID" value="EEC96385.1"/>
    <property type="molecule type" value="Genomic_DNA"/>
</dbReference>
<dbReference type="AlphaFoldDB" id="B7BB08"/>
<evidence type="ECO:0000313" key="2">
    <source>
        <dbReference type="Proteomes" id="UP000005510"/>
    </source>
</evidence>
<comment type="caution">
    <text evidence="1">The sequence shown here is derived from an EMBL/GenBank/DDBJ whole genome shotgun (WGS) entry which is preliminary data.</text>
</comment>